<accession>A0A1Y5TG87</accession>
<dbReference type="RefSeq" id="WP_085893449.1">
    <property type="nucleotide sequence ID" value="NZ_FWFL01000009.1"/>
</dbReference>
<dbReference type="GO" id="GO:0032259">
    <property type="term" value="P:methylation"/>
    <property type="evidence" value="ECO:0007669"/>
    <property type="project" value="UniProtKB-KW"/>
</dbReference>
<gene>
    <name evidence="1" type="primary">cmoB</name>
    <name evidence="1" type="ORF">PEL8287_03233</name>
</gene>
<dbReference type="Gene3D" id="3.40.50.150">
    <property type="entry name" value="Vaccinia Virus protein VP39"/>
    <property type="match status" value="1"/>
</dbReference>
<evidence type="ECO:0000313" key="2">
    <source>
        <dbReference type="Proteomes" id="UP000193827"/>
    </source>
</evidence>
<dbReference type="OrthoDB" id="3783712at2"/>
<sequence>MTEFFDFMRNIPPYSENETTIRRLNNRHRLLVAPFVPQISGARVLDLACHDGRWSYALAAAGATHVHGVEARPELISRFNAFPDTPFKSRVNLQCNDLFAELEQLVAGGARFDVIAVYGIFYHIMDHFRLLSLAKRLHPRIIIIDSEFITLDNAMIQLLKEEVANPLNATADAPGLTHTVVGVPSRRATGFMAEALDMEITWLDHDLILGDDREGMHDYFREGRKTRGTCVLCGRDGD</sequence>
<keyword evidence="2" id="KW-1185">Reference proteome</keyword>
<evidence type="ECO:0000313" key="1">
    <source>
        <dbReference type="EMBL" id="SLN59706.1"/>
    </source>
</evidence>
<dbReference type="Pfam" id="PF08003">
    <property type="entry name" value="Methyltransf_9"/>
    <property type="match status" value="1"/>
</dbReference>
<name>A0A1Y5TG87_9RHOB</name>
<keyword evidence="1" id="KW-0808">Transferase</keyword>
<dbReference type="AlphaFoldDB" id="A0A1Y5TG87"/>
<dbReference type="EMBL" id="FWFL01000009">
    <property type="protein sequence ID" value="SLN59706.1"/>
    <property type="molecule type" value="Genomic_DNA"/>
</dbReference>
<protein>
    <submittedName>
        <fullName evidence="1">tRNA (Mo5U34)-methyltransferase</fullName>
    </submittedName>
</protein>
<keyword evidence="1" id="KW-0489">Methyltransferase</keyword>
<organism evidence="1 2">
    <name type="scientific">Roseovarius litorisediminis</name>
    <dbReference type="NCBI Taxonomy" id="1312363"/>
    <lineage>
        <taxon>Bacteria</taxon>
        <taxon>Pseudomonadati</taxon>
        <taxon>Pseudomonadota</taxon>
        <taxon>Alphaproteobacteria</taxon>
        <taxon>Rhodobacterales</taxon>
        <taxon>Roseobacteraceae</taxon>
        <taxon>Roseovarius</taxon>
    </lineage>
</organism>
<proteinExistence type="predicted"/>
<dbReference type="GO" id="GO:0008168">
    <property type="term" value="F:methyltransferase activity"/>
    <property type="evidence" value="ECO:0007669"/>
    <property type="project" value="UniProtKB-KW"/>
</dbReference>
<dbReference type="Proteomes" id="UP000193827">
    <property type="component" value="Unassembled WGS sequence"/>
</dbReference>
<dbReference type="InterPro" id="IPR027555">
    <property type="entry name" value="Mo5U34_MeTrfas-like"/>
</dbReference>
<dbReference type="CDD" id="cd02440">
    <property type="entry name" value="AdoMet_MTases"/>
    <property type="match status" value="1"/>
</dbReference>
<dbReference type="InterPro" id="IPR029063">
    <property type="entry name" value="SAM-dependent_MTases_sf"/>
</dbReference>
<dbReference type="SUPFAM" id="SSF53335">
    <property type="entry name" value="S-adenosyl-L-methionine-dependent methyltransferases"/>
    <property type="match status" value="1"/>
</dbReference>
<reference evidence="1 2" key="1">
    <citation type="submission" date="2017-03" db="EMBL/GenBank/DDBJ databases">
        <authorList>
            <person name="Afonso C.L."/>
            <person name="Miller P.J."/>
            <person name="Scott M.A."/>
            <person name="Spackman E."/>
            <person name="Goraichik I."/>
            <person name="Dimitrov K.M."/>
            <person name="Suarez D.L."/>
            <person name="Swayne D.E."/>
        </authorList>
    </citation>
    <scope>NUCLEOTIDE SEQUENCE [LARGE SCALE GENOMIC DNA]</scope>
    <source>
        <strain evidence="1 2">CECT 8287</strain>
    </source>
</reference>